<dbReference type="OrthoDB" id="270763at2759"/>
<keyword evidence="4" id="KW-0496">Mitochondrion</keyword>
<evidence type="ECO:0000313" key="8">
    <source>
        <dbReference type="EMBL" id="KAF2662705.1"/>
    </source>
</evidence>
<dbReference type="Proteomes" id="UP000799324">
    <property type="component" value="Unassembled WGS sequence"/>
</dbReference>
<dbReference type="GO" id="GO:0005762">
    <property type="term" value="C:mitochondrial large ribosomal subunit"/>
    <property type="evidence" value="ECO:0007669"/>
    <property type="project" value="TreeGrafter"/>
</dbReference>
<organism evidence="8 9">
    <name type="scientific">Lophiostoma macrostomum CBS 122681</name>
    <dbReference type="NCBI Taxonomy" id="1314788"/>
    <lineage>
        <taxon>Eukaryota</taxon>
        <taxon>Fungi</taxon>
        <taxon>Dikarya</taxon>
        <taxon>Ascomycota</taxon>
        <taxon>Pezizomycotina</taxon>
        <taxon>Dothideomycetes</taxon>
        <taxon>Pleosporomycetidae</taxon>
        <taxon>Pleosporales</taxon>
        <taxon>Lophiostomataceae</taxon>
        <taxon>Lophiostoma</taxon>
    </lineage>
</organism>
<comment type="similarity">
    <text evidence="2">Belongs to the universal ribosomal protein uL29 family.</text>
</comment>
<dbReference type="GO" id="GO:0032543">
    <property type="term" value="P:mitochondrial translation"/>
    <property type="evidence" value="ECO:0007669"/>
    <property type="project" value="TreeGrafter"/>
</dbReference>
<name>A0A6A6TRN1_9PLEO</name>
<sequence>MALPTARVARTGHLQRSRCADAVLPFLAPSISSPKKVPCVFAAPFSTSPALWKRDNNKNRGLSILRHTGTRKRQTLSVKRHVEDLPVPSKPTTTLHGDPDHGLWGFFPGKKLLREPRELAHHGRAWTVAELRKRQWDDLHRLWWVCVRERNRLATEKIIRERKETTYGEVEARERDEKIQETMTAILNALLERQNAYVEAVELAKEDPRIDLSIRNGPQLRQVGDCHESF</sequence>
<evidence type="ECO:0000256" key="7">
    <source>
        <dbReference type="ARBA" id="ARBA00035399"/>
    </source>
</evidence>
<dbReference type="Gene3D" id="6.10.330.20">
    <property type="match status" value="1"/>
</dbReference>
<dbReference type="InterPro" id="IPR038340">
    <property type="entry name" value="MRP-L47_sf"/>
</dbReference>
<dbReference type="Pfam" id="PF06984">
    <property type="entry name" value="MRP-L47"/>
    <property type="match status" value="1"/>
</dbReference>
<keyword evidence="5" id="KW-0687">Ribonucleoprotein</keyword>
<keyword evidence="9" id="KW-1185">Reference proteome</keyword>
<evidence type="ECO:0000256" key="1">
    <source>
        <dbReference type="ARBA" id="ARBA00004173"/>
    </source>
</evidence>
<dbReference type="GO" id="GO:0003735">
    <property type="term" value="F:structural constituent of ribosome"/>
    <property type="evidence" value="ECO:0007669"/>
    <property type="project" value="InterPro"/>
</dbReference>
<comment type="subcellular location">
    <subcellularLocation>
        <location evidence="1">Mitochondrion</location>
    </subcellularLocation>
</comment>
<dbReference type="EMBL" id="MU004289">
    <property type="protein sequence ID" value="KAF2662705.1"/>
    <property type="molecule type" value="Genomic_DNA"/>
</dbReference>
<dbReference type="InterPro" id="IPR010729">
    <property type="entry name" value="Ribosomal_uL29_mit"/>
</dbReference>
<evidence type="ECO:0000256" key="5">
    <source>
        <dbReference type="ARBA" id="ARBA00023274"/>
    </source>
</evidence>
<evidence type="ECO:0000256" key="2">
    <source>
        <dbReference type="ARBA" id="ARBA00009254"/>
    </source>
</evidence>
<evidence type="ECO:0000256" key="4">
    <source>
        <dbReference type="ARBA" id="ARBA00023128"/>
    </source>
</evidence>
<protein>
    <recommendedName>
        <fullName evidence="6">Large ribosomal subunit protein uL29m</fullName>
    </recommendedName>
    <alternativeName>
        <fullName evidence="7">54S ribosomal protein L4, mitochondrial</fullName>
    </alternativeName>
</protein>
<reference evidence="8" key="1">
    <citation type="journal article" date="2020" name="Stud. Mycol.">
        <title>101 Dothideomycetes genomes: a test case for predicting lifestyles and emergence of pathogens.</title>
        <authorList>
            <person name="Haridas S."/>
            <person name="Albert R."/>
            <person name="Binder M."/>
            <person name="Bloem J."/>
            <person name="Labutti K."/>
            <person name="Salamov A."/>
            <person name="Andreopoulos B."/>
            <person name="Baker S."/>
            <person name="Barry K."/>
            <person name="Bills G."/>
            <person name="Bluhm B."/>
            <person name="Cannon C."/>
            <person name="Castanera R."/>
            <person name="Culley D."/>
            <person name="Daum C."/>
            <person name="Ezra D."/>
            <person name="Gonzalez J."/>
            <person name="Henrissat B."/>
            <person name="Kuo A."/>
            <person name="Liang C."/>
            <person name="Lipzen A."/>
            <person name="Lutzoni F."/>
            <person name="Magnuson J."/>
            <person name="Mondo S."/>
            <person name="Nolan M."/>
            <person name="Ohm R."/>
            <person name="Pangilinan J."/>
            <person name="Park H.-J."/>
            <person name="Ramirez L."/>
            <person name="Alfaro M."/>
            <person name="Sun H."/>
            <person name="Tritt A."/>
            <person name="Yoshinaga Y."/>
            <person name="Zwiers L.-H."/>
            <person name="Turgeon B."/>
            <person name="Goodwin S."/>
            <person name="Spatafora J."/>
            <person name="Crous P."/>
            <person name="Grigoriev I."/>
        </authorList>
    </citation>
    <scope>NUCLEOTIDE SEQUENCE</scope>
    <source>
        <strain evidence="8">CBS 122681</strain>
    </source>
</reference>
<evidence type="ECO:0000256" key="3">
    <source>
        <dbReference type="ARBA" id="ARBA00022980"/>
    </source>
</evidence>
<gene>
    <name evidence="8" type="ORF">K491DRAFT_585368</name>
</gene>
<evidence type="ECO:0000313" key="9">
    <source>
        <dbReference type="Proteomes" id="UP000799324"/>
    </source>
</evidence>
<keyword evidence="3" id="KW-0689">Ribosomal protein</keyword>
<evidence type="ECO:0000256" key="6">
    <source>
        <dbReference type="ARBA" id="ARBA00035289"/>
    </source>
</evidence>
<dbReference type="PANTHER" id="PTHR21183:SF18">
    <property type="entry name" value="LARGE RIBOSOMAL SUBUNIT PROTEIN UL29M"/>
    <property type="match status" value="1"/>
</dbReference>
<dbReference type="PANTHER" id="PTHR21183">
    <property type="entry name" value="RIBOSOMAL PROTEIN L47, MITOCHONDRIAL-RELATED"/>
    <property type="match status" value="1"/>
</dbReference>
<dbReference type="AlphaFoldDB" id="A0A6A6TRN1"/>
<accession>A0A6A6TRN1</accession>
<proteinExistence type="inferred from homology"/>